<feature type="region of interest" description="Disordered" evidence="1">
    <location>
        <begin position="77"/>
        <end position="140"/>
    </location>
</feature>
<sequence>MEAKISACICIAKVLAGNNNRRLQVLIPMFLKYNNPTSKPLKSHQPLRRDNDQPCHEDRVEEAAIIVEDEEDVIVDVESSDSEPPLPIAVPPSTTKAGKNRRKRNLPPRSRTIPLNTSKWTPRRARPNHRCGMKCPTQRV</sequence>
<evidence type="ECO:0000313" key="3">
    <source>
        <dbReference type="Proteomes" id="UP000324222"/>
    </source>
</evidence>
<dbReference type="Proteomes" id="UP000324222">
    <property type="component" value="Unassembled WGS sequence"/>
</dbReference>
<reference evidence="2 3" key="1">
    <citation type="submission" date="2019-05" db="EMBL/GenBank/DDBJ databases">
        <title>Another draft genome of Portunus trituberculatus and its Hox gene families provides insights of decapod evolution.</title>
        <authorList>
            <person name="Jeong J.-H."/>
            <person name="Song I."/>
            <person name="Kim S."/>
            <person name="Choi T."/>
            <person name="Kim D."/>
            <person name="Ryu S."/>
            <person name="Kim W."/>
        </authorList>
    </citation>
    <scope>NUCLEOTIDE SEQUENCE [LARGE SCALE GENOMIC DNA]</scope>
    <source>
        <tissue evidence="2">Muscle</tissue>
    </source>
</reference>
<comment type="caution">
    <text evidence="2">The sequence shown here is derived from an EMBL/GenBank/DDBJ whole genome shotgun (WGS) entry which is preliminary data.</text>
</comment>
<evidence type="ECO:0000313" key="2">
    <source>
        <dbReference type="EMBL" id="MPC65272.1"/>
    </source>
</evidence>
<proteinExistence type="predicted"/>
<protein>
    <submittedName>
        <fullName evidence="2">Uncharacterized protein</fullName>
    </submittedName>
</protein>
<feature type="region of interest" description="Disordered" evidence="1">
    <location>
        <begin position="37"/>
        <end position="56"/>
    </location>
</feature>
<evidence type="ECO:0000256" key="1">
    <source>
        <dbReference type="SAM" id="MobiDB-lite"/>
    </source>
</evidence>
<feature type="compositionally biased region" description="Basic residues" evidence="1">
    <location>
        <begin position="121"/>
        <end position="132"/>
    </location>
</feature>
<organism evidence="2 3">
    <name type="scientific">Portunus trituberculatus</name>
    <name type="common">Swimming crab</name>
    <name type="synonym">Neptunus trituberculatus</name>
    <dbReference type="NCBI Taxonomy" id="210409"/>
    <lineage>
        <taxon>Eukaryota</taxon>
        <taxon>Metazoa</taxon>
        <taxon>Ecdysozoa</taxon>
        <taxon>Arthropoda</taxon>
        <taxon>Crustacea</taxon>
        <taxon>Multicrustacea</taxon>
        <taxon>Malacostraca</taxon>
        <taxon>Eumalacostraca</taxon>
        <taxon>Eucarida</taxon>
        <taxon>Decapoda</taxon>
        <taxon>Pleocyemata</taxon>
        <taxon>Brachyura</taxon>
        <taxon>Eubrachyura</taxon>
        <taxon>Portunoidea</taxon>
        <taxon>Portunidae</taxon>
        <taxon>Portuninae</taxon>
        <taxon>Portunus</taxon>
    </lineage>
</organism>
<feature type="compositionally biased region" description="Basic and acidic residues" evidence="1">
    <location>
        <begin position="47"/>
        <end position="56"/>
    </location>
</feature>
<keyword evidence="3" id="KW-1185">Reference proteome</keyword>
<accession>A0A5B7H2G5</accession>
<dbReference type="EMBL" id="VSRR010023141">
    <property type="protein sequence ID" value="MPC65272.1"/>
    <property type="molecule type" value="Genomic_DNA"/>
</dbReference>
<dbReference type="AlphaFoldDB" id="A0A5B7H2G5"/>
<gene>
    <name evidence="2" type="ORF">E2C01_059405</name>
</gene>
<name>A0A5B7H2G5_PORTR</name>